<comment type="caution">
    <text evidence="8">The sequence shown here is derived from an EMBL/GenBank/DDBJ whole genome shotgun (WGS) entry which is preliminary data.</text>
</comment>
<dbReference type="SUPFAM" id="SSF56672">
    <property type="entry name" value="DNA/RNA polymerases"/>
    <property type="match status" value="1"/>
</dbReference>
<dbReference type="GO" id="GO:0009432">
    <property type="term" value="P:SOS response"/>
    <property type="evidence" value="ECO:0007669"/>
    <property type="project" value="TreeGrafter"/>
</dbReference>
<dbReference type="GO" id="GO:0000287">
    <property type="term" value="F:magnesium ion binding"/>
    <property type="evidence" value="ECO:0007669"/>
    <property type="project" value="UniProtKB-UniRule"/>
</dbReference>
<dbReference type="HAMAP" id="MF_01113">
    <property type="entry name" value="DNApol_IV"/>
    <property type="match status" value="1"/>
</dbReference>
<dbReference type="SUPFAM" id="SSF100879">
    <property type="entry name" value="Lesion bypass DNA polymerase (Y-family), little finger domain"/>
    <property type="match status" value="1"/>
</dbReference>
<dbReference type="GO" id="GO:0006261">
    <property type="term" value="P:DNA-templated DNA replication"/>
    <property type="evidence" value="ECO:0007669"/>
    <property type="project" value="UniProtKB-UniRule"/>
</dbReference>
<dbReference type="Pfam" id="PF11798">
    <property type="entry name" value="IMS_HHH"/>
    <property type="match status" value="1"/>
</dbReference>
<dbReference type="InterPro" id="IPR024728">
    <property type="entry name" value="PolY_HhH_motif"/>
</dbReference>
<evidence type="ECO:0000256" key="5">
    <source>
        <dbReference type="ARBA" id="ARBA00022932"/>
    </source>
</evidence>
<dbReference type="NCBIfam" id="NF002848">
    <property type="entry name" value="PRK03103.1"/>
    <property type="match status" value="1"/>
</dbReference>
<dbReference type="GO" id="GO:0005829">
    <property type="term" value="C:cytosol"/>
    <property type="evidence" value="ECO:0007669"/>
    <property type="project" value="TreeGrafter"/>
</dbReference>
<dbReference type="InterPro" id="IPR043502">
    <property type="entry name" value="DNA/RNA_pol_sf"/>
</dbReference>
<keyword evidence="4 6" id="KW-0227">DNA damage</keyword>
<keyword evidence="5 6" id="KW-0239">DNA-directed DNA polymerase</keyword>
<dbReference type="Gene3D" id="3.40.1170.60">
    <property type="match status" value="1"/>
</dbReference>
<sequence>MKKQKIYFHIDVNSAFLSWSGLLHRGEPGYPEKIQEIPAAIGGNEQNRHGIVLAKSVAAKRFGVQTGEPLARAREKCPELLVFPPDYDQYVRCSRKLMKLLSEYSPSVEPYSIDEAFVDMTGMEKLFGEPLDCAQKIRVRIRKELGFTVNVGISVNRLLAKMASDFEKPDKVHTLFPEEVPEKMWPLPVRELFGVGRSTEKKLEKLGIHTIGELAGSDREFLVRNLKSQGKVLWEYANGIESSPMVGREVENKGYGNSVTLPRDLLTQEEARLVVLSLCETVGARLRMDQMKGSVVTVQMVDSSFRRRSHQEQLGRMTDSTNEIYGAACRLLKEMWKGHPVRLIGVQVSKAAKEEYHQLSLFGEEENEKQRKLDAAIDKIRGKYGEDAIKRTSFLDSQYSHMSKGLNQAKRRNHE</sequence>
<comment type="subcellular location">
    <subcellularLocation>
        <location evidence="6">Cytoplasm</location>
    </subcellularLocation>
</comment>
<dbReference type="Gene3D" id="3.30.70.270">
    <property type="match status" value="1"/>
</dbReference>
<accession>A0A9D2N7R2</accession>
<comment type="subunit">
    <text evidence="6">Monomer.</text>
</comment>
<keyword evidence="6" id="KW-0479">Metal-binding</keyword>
<reference evidence="8" key="2">
    <citation type="submission" date="2021-04" db="EMBL/GenBank/DDBJ databases">
        <authorList>
            <person name="Gilroy R."/>
        </authorList>
    </citation>
    <scope>NUCLEOTIDE SEQUENCE</scope>
    <source>
        <strain evidence="8">CHK185-5351</strain>
    </source>
</reference>
<feature type="binding site" evidence="6">
    <location>
        <position position="114"/>
    </location>
    <ligand>
        <name>Mg(2+)</name>
        <dbReference type="ChEBI" id="CHEBI:18420"/>
    </ligand>
</feature>
<evidence type="ECO:0000313" key="9">
    <source>
        <dbReference type="Proteomes" id="UP000823849"/>
    </source>
</evidence>
<dbReference type="Proteomes" id="UP000823849">
    <property type="component" value="Unassembled WGS sequence"/>
</dbReference>
<dbReference type="EMBL" id="DWWU01000009">
    <property type="protein sequence ID" value="HJC14614.1"/>
    <property type="molecule type" value="Genomic_DNA"/>
</dbReference>
<comment type="cofactor">
    <cofactor evidence="6">
        <name>Mg(2+)</name>
        <dbReference type="ChEBI" id="CHEBI:18420"/>
    </cofactor>
    <text evidence="6">Binds 2 magnesium ions per subunit.</text>
</comment>
<dbReference type="InterPro" id="IPR017961">
    <property type="entry name" value="DNA_pol_Y-fam_little_finger"/>
</dbReference>
<keyword evidence="6" id="KW-0234">DNA repair</keyword>
<dbReference type="PANTHER" id="PTHR11076">
    <property type="entry name" value="DNA REPAIR POLYMERASE UMUC / TRANSFERASE FAMILY MEMBER"/>
    <property type="match status" value="1"/>
</dbReference>
<dbReference type="Pfam" id="PF11799">
    <property type="entry name" value="IMS_C"/>
    <property type="match status" value="1"/>
</dbReference>
<keyword evidence="2 6" id="KW-0515">Mutator protein</keyword>
<dbReference type="InterPro" id="IPR036775">
    <property type="entry name" value="DNA_pol_Y-fam_lit_finger_sf"/>
</dbReference>
<keyword evidence="6" id="KW-0963">Cytoplasm</keyword>
<evidence type="ECO:0000259" key="7">
    <source>
        <dbReference type="PROSITE" id="PS50173"/>
    </source>
</evidence>
<dbReference type="InterPro" id="IPR001126">
    <property type="entry name" value="UmuC"/>
</dbReference>
<dbReference type="GO" id="GO:0006281">
    <property type="term" value="P:DNA repair"/>
    <property type="evidence" value="ECO:0007669"/>
    <property type="project" value="UniProtKB-UniRule"/>
</dbReference>
<dbReference type="InterPro" id="IPR050116">
    <property type="entry name" value="DNA_polymerase-Y"/>
</dbReference>
<dbReference type="Gene3D" id="1.10.150.20">
    <property type="entry name" value="5' to 3' exonuclease, C-terminal subdomain"/>
    <property type="match status" value="1"/>
</dbReference>
<dbReference type="EC" id="2.7.7.7" evidence="6"/>
<feature type="site" description="Substrate discrimination" evidence="6">
    <location>
        <position position="16"/>
    </location>
</feature>
<evidence type="ECO:0000313" key="8">
    <source>
        <dbReference type="EMBL" id="HJC14614.1"/>
    </source>
</evidence>
<keyword evidence="6" id="KW-0460">Magnesium</keyword>
<evidence type="ECO:0000256" key="6">
    <source>
        <dbReference type="HAMAP-Rule" id="MF_01113"/>
    </source>
</evidence>
<evidence type="ECO:0000256" key="2">
    <source>
        <dbReference type="ARBA" id="ARBA00022457"/>
    </source>
</evidence>
<comment type="function">
    <text evidence="6">Poorly processive, error-prone DNA polymerase involved in untargeted mutagenesis. Copies undamaged DNA at stalled replication forks, which arise in vivo from mismatched or misaligned primer ends. These misaligned primers can be extended by PolIV. Exhibits no 3'-5' exonuclease (proofreading) activity. May be involved in translesional synthesis, in conjunction with the beta clamp from PolIII.</text>
</comment>
<feature type="binding site" evidence="6">
    <location>
        <position position="11"/>
    </location>
    <ligand>
        <name>Mg(2+)</name>
        <dbReference type="ChEBI" id="CHEBI:18420"/>
    </ligand>
</feature>
<reference evidence="8" key="1">
    <citation type="journal article" date="2021" name="PeerJ">
        <title>Extensive microbial diversity within the chicken gut microbiome revealed by metagenomics and culture.</title>
        <authorList>
            <person name="Gilroy R."/>
            <person name="Ravi A."/>
            <person name="Getino M."/>
            <person name="Pursley I."/>
            <person name="Horton D.L."/>
            <person name="Alikhan N.F."/>
            <person name="Baker D."/>
            <person name="Gharbi K."/>
            <person name="Hall N."/>
            <person name="Watson M."/>
            <person name="Adriaenssens E.M."/>
            <person name="Foster-Nyarko E."/>
            <person name="Jarju S."/>
            <person name="Secka A."/>
            <person name="Antonio M."/>
            <person name="Oren A."/>
            <person name="Chaudhuri R.R."/>
            <person name="La Ragione R."/>
            <person name="Hildebrand F."/>
            <person name="Pallen M.J."/>
        </authorList>
    </citation>
    <scope>NUCLEOTIDE SEQUENCE</scope>
    <source>
        <strain evidence="8">CHK185-5351</strain>
    </source>
</reference>
<proteinExistence type="inferred from homology"/>
<comment type="similarity">
    <text evidence="1 6">Belongs to the DNA polymerase type-Y family.</text>
</comment>
<comment type="catalytic activity">
    <reaction evidence="6">
        <text>DNA(n) + a 2'-deoxyribonucleoside 5'-triphosphate = DNA(n+1) + diphosphate</text>
        <dbReference type="Rhea" id="RHEA:22508"/>
        <dbReference type="Rhea" id="RHEA-COMP:17339"/>
        <dbReference type="Rhea" id="RHEA-COMP:17340"/>
        <dbReference type="ChEBI" id="CHEBI:33019"/>
        <dbReference type="ChEBI" id="CHEBI:61560"/>
        <dbReference type="ChEBI" id="CHEBI:173112"/>
        <dbReference type="EC" id="2.7.7.7"/>
    </reaction>
</comment>
<dbReference type="InterPro" id="IPR022880">
    <property type="entry name" value="DNApol_IV"/>
</dbReference>
<dbReference type="GO" id="GO:0042276">
    <property type="term" value="P:error-prone translesion synthesis"/>
    <property type="evidence" value="ECO:0007669"/>
    <property type="project" value="TreeGrafter"/>
</dbReference>
<keyword evidence="6" id="KW-0235">DNA replication</keyword>
<dbReference type="InterPro" id="IPR043128">
    <property type="entry name" value="Rev_trsase/Diguanyl_cyclase"/>
</dbReference>
<evidence type="ECO:0000256" key="4">
    <source>
        <dbReference type="ARBA" id="ARBA00022763"/>
    </source>
</evidence>
<keyword evidence="3 6" id="KW-0548">Nucleotidyltransferase</keyword>
<dbReference type="GO" id="GO:0003684">
    <property type="term" value="F:damaged DNA binding"/>
    <property type="evidence" value="ECO:0007669"/>
    <property type="project" value="InterPro"/>
</dbReference>
<evidence type="ECO:0000256" key="3">
    <source>
        <dbReference type="ARBA" id="ARBA00022695"/>
    </source>
</evidence>
<dbReference type="CDD" id="cd03586">
    <property type="entry name" value="PolY_Pol_IV_kappa"/>
    <property type="match status" value="1"/>
</dbReference>
<dbReference type="GO" id="GO:0003887">
    <property type="term" value="F:DNA-directed DNA polymerase activity"/>
    <property type="evidence" value="ECO:0007669"/>
    <property type="project" value="UniProtKB-UniRule"/>
</dbReference>
<feature type="active site" evidence="6">
    <location>
        <position position="115"/>
    </location>
</feature>
<dbReference type="PROSITE" id="PS50173">
    <property type="entry name" value="UMUC"/>
    <property type="match status" value="1"/>
</dbReference>
<feature type="domain" description="UmuC" evidence="7">
    <location>
        <begin position="7"/>
        <end position="196"/>
    </location>
</feature>
<gene>
    <name evidence="6" type="primary">dinB</name>
    <name evidence="8" type="ORF">H9705_02125</name>
</gene>
<dbReference type="Gene3D" id="3.30.1490.100">
    <property type="entry name" value="DNA polymerase, Y-family, little finger domain"/>
    <property type="match status" value="1"/>
</dbReference>
<protein>
    <recommendedName>
        <fullName evidence="6">DNA polymerase IV</fullName>
        <shortName evidence="6">Pol IV</shortName>
        <ecNumber evidence="6">2.7.7.7</ecNumber>
    </recommendedName>
</protein>
<dbReference type="AlphaFoldDB" id="A0A9D2N7R2"/>
<evidence type="ECO:0000256" key="1">
    <source>
        <dbReference type="ARBA" id="ARBA00010945"/>
    </source>
</evidence>
<organism evidence="8 9">
    <name type="scientific">Candidatus Fusicatenibacter intestinigallinarum</name>
    <dbReference type="NCBI Taxonomy" id="2838598"/>
    <lineage>
        <taxon>Bacteria</taxon>
        <taxon>Bacillati</taxon>
        <taxon>Bacillota</taxon>
        <taxon>Clostridia</taxon>
        <taxon>Lachnospirales</taxon>
        <taxon>Lachnospiraceae</taxon>
        <taxon>Fusicatenibacter</taxon>
    </lineage>
</organism>
<keyword evidence="6 8" id="KW-0808">Transferase</keyword>
<name>A0A9D2N7R2_9FIRM</name>
<keyword evidence="6" id="KW-0238">DNA-binding</keyword>
<dbReference type="Pfam" id="PF00817">
    <property type="entry name" value="IMS"/>
    <property type="match status" value="1"/>
</dbReference>
<dbReference type="PANTHER" id="PTHR11076:SF35">
    <property type="entry name" value="DNA REPAIR PROTEIN HOMOLOG YOBH"/>
    <property type="match status" value="1"/>
</dbReference>